<feature type="domain" description="Sialate O-acetylesterase" evidence="2">
    <location>
        <begin position="109"/>
        <end position="341"/>
    </location>
</feature>
<dbReference type="PANTHER" id="PTHR22901">
    <property type="entry name" value="SIALATE O-ACETYLESTERASE"/>
    <property type="match status" value="1"/>
</dbReference>
<dbReference type="InterPro" id="IPR039329">
    <property type="entry name" value="SIAE"/>
</dbReference>
<dbReference type="InterPro" id="IPR005181">
    <property type="entry name" value="SASA"/>
</dbReference>
<dbReference type="EMBL" id="CP106735">
    <property type="protein sequence ID" value="UXX79176.1"/>
    <property type="molecule type" value="Genomic_DNA"/>
</dbReference>
<dbReference type="InterPro" id="IPR036514">
    <property type="entry name" value="SGNH_hydro_sf"/>
</dbReference>
<keyword evidence="4" id="KW-1185">Reference proteome</keyword>
<reference evidence="3" key="1">
    <citation type="submission" date="2022-10" db="EMBL/GenBank/DDBJ databases">
        <title>Comparative genomics and taxonomic characterization of three novel marine species of genus Reichenbachiella exhibiting antioxidant and polysaccharide degradation activities.</title>
        <authorList>
            <person name="Muhammad N."/>
            <person name="Lee Y.-J."/>
            <person name="Ko J."/>
            <person name="Kim S.-G."/>
        </authorList>
    </citation>
    <scope>NUCLEOTIDE SEQUENCE</scope>
    <source>
        <strain evidence="3">Wsw4-B4</strain>
    </source>
</reference>
<dbReference type="RefSeq" id="WP_263050919.1">
    <property type="nucleotide sequence ID" value="NZ_CP106735.1"/>
</dbReference>
<name>A0ABY6CZ37_9BACT</name>
<evidence type="ECO:0000313" key="4">
    <source>
        <dbReference type="Proteomes" id="UP001062165"/>
    </source>
</evidence>
<sequence length="484" mass="54075">MKRILYLSLLTLIYSFATLSAYAEVRLPKIVSSNMVLQRDATVALWGWADAGEQLTIKTSWLAKELKLTADKQGTWRVDVKTTNSKSPQTIEIKSKTSEIKLDNILFGEVWLCSGQSNMEQPVKGFSAQPTYGGLMATAKSSNPNLRLFTVGRAFSVTPLADLEKGNGWQVADPDQVSEFSAVGYFFAQQLQEILDVPVGVIHTSWGGSKVEAWMSQEVLGQYEEVALDGVDLSDHTQWIPTVLFNAMVYPLMPFTIKGVLWYQGESNRRDPERYKSTFPAMVKDWRSRWGLGDFPFYYVQIAPYRYKANGGYQTPDNSAFIREAQLQCLDSIPNSGIAITMDVGDSLWIHPPKKKEVADRLLFNALNQTYGFKSVDHASPVYESQEISEGSILLSFAHAETGLYAYGPLSGFEIAGADHVFYPAQAQIVDRMKVEVQSDQVPAPVAVRYAWRNWVEGTLFDTNLLPASSFRTDNWTAATRAGE</sequence>
<gene>
    <name evidence="3" type="ORF">N7E81_17625</name>
</gene>
<evidence type="ECO:0000256" key="1">
    <source>
        <dbReference type="ARBA" id="ARBA00022801"/>
    </source>
</evidence>
<dbReference type="SUPFAM" id="SSF52266">
    <property type="entry name" value="SGNH hydrolase"/>
    <property type="match status" value="1"/>
</dbReference>
<accession>A0ABY6CZ37</accession>
<organism evidence="3 4">
    <name type="scientific">Reichenbachiella carrageenanivorans</name>
    <dbReference type="NCBI Taxonomy" id="2979869"/>
    <lineage>
        <taxon>Bacteria</taxon>
        <taxon>Pseudomonadati</taxon>
        <taxon>Bacteroidota</taxon>
        <taxon>Cytophagia</taxon>
        <taxon>Cytophagales</taxon>
        <taxon>Reichenbachiellaceae</taxon>
        <taxon>Reichenbachiella</taxon>
    </lineage>
</organism>
<evidence type="ECO:0000259" key="2">
    <source>
        <dbReference type="Pfam" id="PF03629"/>
    </source>
</evidence>
<dbReference type="PANTHER" id="PTHR22901:SF0">
    <property type="entry name" value="SIALATE O-ACETYLESTERASE"/>
    <property type="match status" value="1"/>
</dbReference>
<evidence type="ECO:0000313" key="3">
    <source>
        <dbReference type="EMBL" id="UXX79176.1"/>
    </source>
</evidence>
<dbReference type="Gene3D" id="3.40.50.1110">
    <property type="entry name" value="SGNH hydrolase"/>
    <property type="match status" value="1"/>
</dbReference>
<proteinExistence type="predicted"/>
<dbReference type="Pfam" id="PF03629">
    <property type="entry name" value="SASA"/>
    <property type="match status" value="1"/>
</dbReference>
<keyword evidence="1" id="KW-0378">Hydrolase</keyword>
<protein>
    <submittedName>
        <fullName evidence="3">Sialate O-acetylesterase</fullName>
    </submittedName>
</protein>
<dbReference type="Proteomes" id="UP001062165">
    <property type="component" value="Chromosome"/>
</dbReference>